<keyword evidence="1" id="KW-0808">Transferase</keyword>
<proteinExistence type="predicted"/>
<dbReference type="GO" id="GO:0016740">
    <property type="term" value="F:transferase activity"/>
    <property type="evidence" value="ECO:0007669"/>
    <property type="project" value="UniProtKB-KW"/>
</dbReference>
<dbReference type="Proteomes" id="UP000623129">
    <property type="component" value="Unassembled WGS sequence"/>
</dbReference>
<sequence length="119" mass="13607">MICHTSNSKVIPAPAPVRVELDRSIIPDPDSIYTNKLNDMSSSTNFNMNTSQPDREMFIVSYKLKREHIQLLRQVLLHEAEKRNVTVRCSTVVVTYAFVWVGPYNNEISDLLNSPLETL</sequence>
<organism evidence="1 2">
    <name type="scientific">Carex littledalei</name>
    <dbReference type="NCBI Taxonomy" id="544730"/>
    <lineage>
        <taxon>Eukaryota</taxon>
        <taxon>Viridiplantae</taxon>
        <taxon>Streptophyta</taxon>
        <taxon>Embryophyta</taxon>
        <taxon>Tracheophyta</taxon>
        <taxon>Spermatophyta</taxon>
        <taxon>Magnoliopsida</taxon>
        <taxon>Liliopsida</taxon>
        <taxon>Poales</taxon>
        <taxon>Cyperaceae</taxon>
        <taxon>Cyperoideae</taxon>
        <taxon>Cariceae</taxon>
        <taxon>Carex</taxon>
        <taxon>Carex subgen. Euthyceras</taxon>
    </lineage>
</organism>
<keyword evidence="2" id="KW-1185">Reference proteome</keyword>
<comment type="caution">
    <text evidence="1">The sequence shown here is derived from an EMBL/GenBank/DDBJ whole genome shotgun (WGS) entry which is preliminary data.</text>
</comment>
<dbReference type="AlphaFoldDB" id="A0A833RFP3"/>
<protein>
    <submittedName>
        <fullName evidence="1">Malonyl-coenzyme A:anthocyanin 3-O-glucoside-6''-O-malonyltransferase-like protein</fullName>
    </submittedName>
</protein>
<name>A0A833RFP3_9POAL</name>
<dbReference type="OrthoDB" id="1862401at2759"/>
<evidence type="ECO:0000313" key="2">
    <source>
        <dbReference type="Proteomes" id="UP000623129"/>
    </source>
</evidence>
<dbReference type="EMBL" id="SWLB01000008">
    <property type="protein sequence ID" value="KAF3335196.1"/>
    <property type="molecule type" value="Genomic_DNA"/>
</dbReference>
<evidence type="ECO:0000313" key="1">
    <source>
        <dbReference type="EMBL" id="KAF3335196.1"/>
    </source>
</evidence>
<reference evidence="1" key="1">
    <citation type="submission" date="2020-01" db="EMBL/GenBank/DDBJ databases">
        <title>Genome sequence of Kobresia littledalei, the first chromosome-level genome in the family Cyperaceae.</title>
        <authorList>
            <person name="Qu G."/>
        </authorList>
    </citation>
    <scope>NUCLEOTIDE SEQUENCE</scope>
    <source>
        <strain evidence="1">C.B.Clarke</strain>
        <tissue evidence="1">Leaf</tissue>
    </source>
</reference>
<gene>
    <name evidence="1" type="ORF">FCM35_KLT19703</name>
</gene>
<accession>A0A833RFP3</accession>